<organism evidence="3 4">
    <name type="scientific">Carya illinoinensis</name>
    <name type="common">Pecan</name>
    <dbReference type="NCBI Taxonomy" id="32201"/>
    <lineage>
        <taxon>Eukaryota</taxon>
        <taxon>Viridiplantae</taxon>
        <taxon>Streptophyta</taxon>
        <taxon>Embryophyta</taxon>
        <taxon>Tracheophyta</taxon>
        <taxon>Spermatophyta</taxon>
        <taxon>Magnoliopsida</taxon>
        <taxon>eudicotyledons</taxon>
        <taxon>Gunneridae</taxon>
        <taxon>Pentapetalae</taxon>
        <taxon>rosids</taxon>
        <taxon>fabids</taxon>
        <taxon>Fagales</taxon>
        <taxon>Juglandaceae</taxon>
        <taxon>Carya</taxon>
    </lineage>
</organism>
<comment type="caution">
    <text evidence="3">The sequence shown here is derived from an EMBL/GenBank/DDBJ whole genome shotgun (WGS) entry which is preliminary data.</text>
</comment>
<feature type="compositionally biased region" description="Basic and acidic residues" evidence="1">
    <location>
        <begin position="157"/>
        <end position="171"/>
    </location>
</feature>
<keyword evidence="4" id="KW-1185">Reference proteome</keyword>
<dbReference type="AlphaFoldDB" id="A0A8T1PXR9"/>
<dbReference type="Pfam" id="PF12776">
    <property type="entry name" value="Myb_DNA-bind_3"/>
    <property type="match status" value="1"/>
</dbReference>
<feature type="non-terminal residue" evidence="3">
    <location>
        <position position="1"/>
    </location>
</feature>
<dbReference type="InterPro" id="IPR024752">
    <property type="entry name" value="Myb/SANT-like_dom"/>
</dbReference>
<sequence length="185" mass="21246">RLIWTNKMLEDYVDICVSEIYAGNRPRTHFNKIGWKNVVNKLSEKIGEEFCYKQLKNKWDSLKKDWNIWTKLVGKEIGLGWDPDKKLQEIPEAAKFQNAGLAHISKLDIMFRGITATGEGAWAPSFGLGFEDAVRFDQDNDVMLDVEEIDDSDDEPGDIHVDLDTQTKESKQATLTIQDRKRKKG</sequence>
<proteinExistence type="predicted"/>
<name>A0A8T1PXR9_CARIL</name>
<feature type="non-terminal residue" evidence="3">
    <location>
        <position position="185"/>
    </location>
</feature>
<evidence type="ECO:0000256" key="1">
    <source>
        <dbReference type="SAM" id="MobiDB-lite"/>
    </source>
</evidence>
<accession>A0A8T1PXR9</accession>
<reference evidence="3" key="1">
    <citation type="submission" date="2020-12" db="EMBL/GenBank/DDBJ databases">
        <title>WGS assembly of Carya illinoinensis cv. Pawnee.</title>
        <authorList>
            <person name="Platts A."/>
            <person name="Shu S."/>
            <person name="Wright S."/>
            <person name="Barry K."/>
            <person name="Edger P."/>
            <person name="Pires J.C."/>
            <person name="Schmutz J."/>
        </authorList>
    </citation>
    <scope>NUCLEOTIDE SEQUENCE</scope>
    <source>
        <tissue evidence="3">Leaf</tissue>
    </source>
</reference>
<dbReference type="PANTHER" id="PTHR31704:SF37">
    <property type="entry name" value="HEAT SHOCK PROTEIN"/>
    <property type="match status" value="1"/>
</dbReference>
<feature type="region of interest" description="Disordered" evidence="1">
    <location>
        <begin position="148"/>
        <end position="185"/>
    </location>
</feature>
<dbReference type="EMBL" id="CM031816">
    <property type="protein sequence ID" value="KAG6645090.1"/>
    <property type="molecule type" value="Genomic_DNA"/>
</dbReference>
<feature type="domain" description="Myb/SANT-like" evidence="2">
    <location>
        <begin position="4"/>
        <end position="86"/>
    </location>
</feature>
<evidence type="ECO:0000259" key="2">
    <source>
        <dbReference type="Pfam" id="PF12776"/>
    </source>
</evidence>
<evidence type="ECO:0000313" key="3">
    <source>
        <dbReference type="EMBL" id="KAG6645090.1"/>
    </source>
</evidence>
<protein>
    <recommendedName>
        <fullName evidence="2">Myb/SANT-like domain-containing protein</fullName>
    </recommendedName>
</protein>
<dbReference type="Proteomes" id="UP000811609">
    <property type="component" value="Chromosome 8"/>
</dbReference>
<evidence type="ECO:0000313" key="4">
    <source>
        <dbReference type="Proteomes" id="UP000811609"/>
    </source>
</evidence>
<dbReference type="PANTHER" id="PTHR31704">
    <property type="entry name" value="MYB/SANT-LIKE DNA-BINDING DOMAIN PROTEIN-RELATED"/>
    <property type="match status" value="1"/>
</dbReference>
<gene>
    <name evidence="3" type="ORF">CIPAW_08G099200</name>
</gene>